<evidence type="ECO:0000313" key="3">
    <source>
        <dbReference type="Proteomes" id="UP000297839"/>
    </source>
</evidence>
<dbReference type="GO" id="GO:0004518">
    <property type="term" value="F:nuclease activity"/>
    <property type="evidence" value="ECO:0007669"/>
    <property type="project" value="InterPro"/>
</dbReference>
<evidence type="ECO:0000313" key="2">
    <source>
        <dbReference type="EMBL" id="TFZ08948.1"/>
    </source>
</evidence>
<dbReference type="InterPro" id="IPR035437">
    <property type="entry name" value="SNase_OB-fold_sf"/>
</dbReference>
<dbReference type="Proteomes" id="UP000297839">
    <property type="component" value="Unassembled WGS sequence"/>
</dbReference>
<dbReference type="OrthoDB" id="9805504at2"/>
<dbReference type="SUPFAM" id="SSF50199">
    <property type="entry name" value="Staphylococcal nuclease"/>
    <property type="match status" value="1"/>
</dbReference>
<gene>
    <name evidence="2" type="ORF">EZ216_07340</name>
</gene>
<accession>A0A4Z0CEA1</accession>
<dbReference type="PANTHER" id="PTHR12302:SF26">
    <property type="entry name" value="BLR1266 PROTEIN"/>
    <property type="match status" value="1"/>
</dbReference>
<evidence type="ECO:0000259" key="1">
    <source>
        <dbReference type="PROSITE" id="PS50830"/>
    </source>
</evidence>
<dbReference type="AlphaFoldDB" id="A0A4Z0CEA1"/>
<dbReference type="PANTHER" id="PTHR12302">
    <property type="entry name" value="EBNA2 BINDING PROTEIN P100"/>
    <property type="match status" value="1"/>
</dbReference>
<dbReference type="SMART" id="SM00318">
    <property type="entry name" value="SNc"/>
    <property type="match status" value="1"/>
</dbReference>
<dbReference type="PROSITE" id="PS50830">
    <property type="entry name" value="TNASE_3"/>
    <property type="match status" value="1"/>
</dbReference>
<reference evidence="2 3" key="1">
    <citation type="submission" date="2019-03" db="EMBL/GenBank/DDBJ databases">
        <title>Ramlibacter sp. 18x22-1, whole genome shotgun sequence.</title>
        <authorList>
            <person name="Zhang X."/>
            <person name="Feng G."/>
            <person name="Zhu H."/>
        </authorList>
    </citation>
    <scope>NUCLEOTIDE SEQUENCE [LARGE SCALE GENOMIC DNA]</scope>
    <source>
        <strain evidence="2 3">18x22-1</strain>
    </source>
</reference>
<organism evidence="2 3">
    <name type="scientific">Ramlibacter humi</name>
    <dbReference type="NCBI Taxonomy" id="2530451"/>
    <lineage>
        <taxon>Bacteria</taxon>
        <taxon>Pseudomonadati</taxon>
        <taxon>Pseudomonadota</taxon>
        <taxon>Betaproteobacteria</taxon>
        <taxon>Burkholderiales</taxon>
        <taxon>Comamonadaceae</taxon>
        <taxon>Ramlibacter</taxon>
    </lineage>
</organism>
<dbReference type="EMBL" id="SMLK01000001">
    <property type="protein sequence ID" value="TFZ08948.1"/>
    <property type="molecule type" value="Genomic_DNA"/>
</dbReference>
<dbReference type="Pfam" id="PF00565">
    <property type="entry name" value="SNase"/>
    <property type="match status" value="1"/>
</dbReference>
<protein>
    <submittedName>
        <fullName evidence="2">Nuclease</fullName>
    </submittedName>
</protein>
<feature type="domain" description="TNase-like" evidence="1">
    <location>
        <begin position="37"/>
        <end position="164"/>
    </location>
</feature>
<dbReference type="Gene3D" id="2.40.50.90">
    <property type="match status" value="1"/>
</dbReference>
<keyword evidence="3" id="KW-1185">Reference proteome</keyword>
<dbReference type="RefSeq" id="WP_135249033.1">
    <property type="nucleotide sequence ID" value="NZ_SMLK01000001.1"/>
</dbReference>
<dbReference type="InterPro" id="IPR016071">
    <property type="entry name" value="Staphylococal_nuclease_OB-fold"/>
</dbReference>
<name>A0A4Z0CEA1_9BURK</name>
<dbReference type="InterPro" id="IPR002071">
    <property type="entry name" value="Thermonucl_AS"/>
</dbReference>
<comment type="caution">
    <text evidence="2">The sequence shown here is derived from an EMBL/GenBank/DDBJ whole genome shotgun (WGS) entry which is preliminary data.</text>
</comment>
<dbReference type="GO" id="GO:0003676">
    <property type="term" value="F:nucleic acid binding"/>
    <property type="evidence" value="ECO:0007669"/>
    <property type="project" value="InterPro"/>
</dbReference>
<dbReference type="PROSITE" id="PS01123">
    <property type="entry name" value="TNASE_1"/>
    <property type="match status" value="1"/>
</dbReference>
<sequence>MRNASLREAAIGHKRLFAHAITTALAALVCQAAIADSVLLGRVVGLADGDTVTVLDSSFVQHKIRVAGIDAPEKSQAFGNRSKAHLASLVMGKPVEVHWHKKDRYGRVVGLVMVGAVDAGLEQVRAGMAWHYTAYAREQSAEQQVSYAAAEADARLNHRGLWRDATPIAPWDFRAAKRQAHGSGP</sequence>
<proteinExistence type="predicted"/>